<proteinExistence type="predicted"/>
<accession>A0A0V1F726</accession>
<gene>
    <name evidence="1" type="ORF">T4D_16259</name>
</gene>
<evidence type="ECO:0000313" key="1">
    <source>
        <dbReference type="EMBL" id="KRY81803.1"/>
    </source>
</evidence>
<dbReference type="AlphaFoldDB" id="A0A0V1F726"/>
<evidence type="ECO:0000313" key="2">
    <source>
        <dbReference type="Proteomes" id="UP000054995"/>
    </source>
</evidence>
<dbReference type="EMBL" id="JYDT01000204">
    <property type="protein sequence ID" value="KRY81803.1"/>
    <property type="molecule type" value="Genomic_DNA"/>
</dbReference>
<organism evidence="1 2">
    <name type="scientific">Trichinella pseudospiralis</name>
    <name type="common">Parasitic roundworm</name>
    <dbReference type="NCBI Taxonomy" id="6337"/>
    <lineage>
        <taxon>Eukaryota</taxon>
        <taxon>Metazoa</taxon>
        <taxon>Ecdysozoa</taxon>
        <taxon>Nematoda</taxon>
        <taxon>Enoplea</taxon>
        <taxon>Dorylaimia</taxon>
        <taxon>Trichinellida</taxon>
        <taxon>Trichinellidae</taxon>
        <taxon>Trichinella</taxon>
    </lineage>
</organism>
<reference evidence="1 2" key="1">
    <citation type="submission" date="2015-01" db="EMBL/GenBank/DDBJ databases">
        <title>Evolution of Trichinella species and genotypes.</title>
        <authorList>
            <person name="Korhonen P.K."/>
            <person name="Edoardo P."/>
            <person name="Giuseppe L.R."/>
            <person name="Gasser R.B."/>
        </authorList>
    </citation>
    <scope>NUCLEOTIDE SEQUENCE [LARGE SCALE GENOMIC DNA]</scope>
    <source>
        <strain evidence="1">ISS470</strain>
    </source>
</reference>
<dbReference type="Proteomes" id="UP000054995">
    <property type="component" value="Unassembled WGS sequence"/>
</dbReference>
<sequence length="65" mass="7509">MVIIDQSIDRVVDVLCWRVCLNDSLKADHQSDRRGLFEKLFTHACTNSNHIPLEALPLRSAYLRN</sequence>
<protein>
    <submittedName>
        <fullName evidence="1">Uncharacterized protein</fullName>
    </submittedName>
</protein>
<comment type="caution">
    <text evidence="1">The sequence shown here is derived from an EMBL/GenBank/DDBJ whole genome shotgun (WGS) entry which is preliminary data.</text>
</comment>
<keyword evidence="2" id="KW-1185">Reference proteome</keyword>
<name>A0A0V1F726_TRIPS</name>